<dbReference type="EMBL" id="LNZB01000006">
    <property type="protein sequence ID" value="KTD82793.1"/>
    <property type="molecule type" value="Genomic_DNA"/>
</dbReference>
<dbReference type="SUPFAM" id="SSF56235">
    <property type="entry name" value="N-terminal nucleophile aminohydrolases (Ntn hydrolases)"/>
    <property type="match status" value="1"/>
</dbReference>
<dbReference type="Proteomes" id="UP000054729">
    <property type="component" value="Unassembled WGS sequence"/>
</dbReference>
<evidence type="ECO:0000259" key="4">
    <source>
        <dbReference type="Pfam" id="PF02275"/>
    </source>
</evidence>
<dbReference type="InterPro" id="IPR029055">
    <property type="entry name" value="Ntn_hydrolases_N"/>
</dbReference>
<comment type="caution">
    <text evidence="5">The sequence shown here is derived from an EMBL/GenBank/DDBJ whole genome shotgun (WGS) entry which is preliminary data.</text>
</comment>
<comment type="similarity">
    <text evidence="1">Belongs to the peptidase C59 family.</text>
</comment>
<keyword evidence="2 5" id="KW-0378">Hydrolase</keyword>
<dbReference type="PANTHER" id="PTHR35527">
    <property type="entry name" value="CHOLOYLGLYCINE HYDROLASE"/>
    <property type="match status" value="1"/>
</dbReference>
<dbReference type="OrthoDB" id="1265391at2"/>
<feature type="domain" description="Choloylglycine hydrolase/NAAA C-terminal" evidence="4">
    <location>
        <begin position="25"/>
        <end position="305"/>
    </location>
</feature>
<keyword evidence="6" id="KW-1185">Reference proteome</keyword>
<proteinExistence type="inferred from homology"/>
<evidence type="ECO:0000256" key="2">
    <source>
        <dbReference type="ARBA" id="ARBA00022801"/>
    </source>
</evidence>
<keyword evidence="3" id="KW-0732">Signal</keyword>
<dbReference type="Pfam" id="PF02275">
    <property type="entry name" value="CBAH"/>
    <property type="match status" value="1"/>
</dbReference>
<evidence type="ECO:0000313" key="6">
    <source>
        <dbReference type="Proteomes" id="UP000054729"/>
    </source>
</evidence>
<dbReference type="EC" id="3.5.1.24" evidence="5"/>
<evidence type="ECO:0000313" key="5">
    <source>
        <dbReference type="EMBL" id="KTD82793.1"/>
    </source>
</evidence>
<feature type="signal peptide" evidence="3">
    <location>
        <begin position="1"/>
        <end position="23"/>
    </location>
</feature>
<dbReference type="AlphaFoldDB" id="A0A0W1AN69"/>
<dbReference type="Gene3D" id="3.60.60.10">
    <property type="entry name" value="Penicillin V Acylase, Chain A"/>
    <property type="match status" value="1"/>
</dbReference>
<evidence type="ECO:0000256" key="3">
    <source>
        <dbReference type="SAM" id="SignalP"/>
    </source>
</evidence>
<gene>
    <name evidence="5" type="ORF">Lwal_0271</name>
</gene>
<name>A0A0W1AN69_9GAMM</name>
<accession>A0A0W1AN69</accession>
<protein>
    <submittedName>
        <fullName evidence="5">Choloylglycine hydrolase</fullName>
        <ecNumber evidence="5">3.5.1.24</ecNumber>
    </submittedName>
</protein>
<dbReference type="PANTHER" id="PTHR35527:SF2">
    <property type="entry name" value="HYDROLASE"/>
    <property type="match status" value="1"/>
</dbReference>
<dbReference type="GO" id="GO:0045302">
    <property type="term" value="F:choloylglycine hydrolase activity"/>
    <property type="evidence" value="ECO:0007669"/>
    <property type="project" value="UniProtKB-EC"/>
</dbReference>
<feature type="chain" id="PRO_5006919919" evidence="3">
    <location>
        <begin position="24"/>
        <end position="332"/>
    </location>
</feature>
<dbReference type="InterPro" id="IPR029132">
    <property type="entry name" value="CBAH/NAAA_C"/>
</dbReference>
<dbReference type="RefSeq" id="WP_058479135.1">
    <property type="nucleotide sequence ID" value="NZ_CAAAIQ010000003.1"/>
</dbReference>
<dbReference type="PATRIC" id="fig|66969.6.peg.296"/>
<dbReference type="InterPro" id="IPR052193">
    <property type="entry name" value="Peptidase_C59"/>
</dbReference>
<sequence length="332" mass="37011">MFKRIGLLSIAVSLNTVSLSLNANTALVFKKNTPAILAMNFDWKYREGAVVIHPRNTLMVASVDYHQMHPLMWKNQYASIIFHGGHKFKAGPGINGMNEKGLTASIFVTGSAGYPNNPEQPTLKTSEWVQYVLDNHQSVQEVIDDLANYQLVPDTYRNVVMNAQLLVNDANGNSALIEFVDGRSVVHTQDTFPAPVVSNSDYRSALALLSDYQEYGGSKELPGGYDSNARFVRAAHFIKRLPSFVAKEERIAYAFNSLSDVAQAPATATPTQLSMVFDISTKTIYFRSINEAGVRVIPLDKIQFNELYEPTSINTYQHFYGDVLDKFQSMYG</sequence>
<organism evidence="5 6">
    <name type="scientific">Legionella waltersii</name>
    <dbReference type="NCBI Taxonomy" id="66969"/>
    <lineage>
        <taxon>Bacteria</taxon>
        <taxon>Pseudomonadati</taxon>
        <taxon>Pseudomonadota</taxon>
        <taxon>Gammaproteobacteria</taxon>
        <taxon>Legionellales</taxon>
        <taxon>Legionellaceae</taxon>
        <taxon>Legionella</taxon>
    </lineage>
</organism>
<evidence type="ECO:0000256" key="1">
    <source>
        <dbReference type="ARBA" id="ARBA00006625"/>
    </source>
</evidence>
<reference evidence="5 6" key="1">
    <citation type="submission" date="2015-11" db="EMBL/GenBank/DDBJ databases">
        <title>Genomic analysis of 38 Legionella species identifies large and diverse effector repertoires.</title>
        <authorList>
            <person name="Burstein D."/>
            <person name="Amaro F."/>
            <person name="Zusman T."/>
            <person name="Lifshitz Z."/>
            <person name="Cohen O."/>
            <person name="Gilbert J.A."/>
            <person name="Pupko T."/>
            <person name="Shuman H.A."/>
            <person name="Segal G."/>
        </authorList>
    </citation>
    <scope>NUCLEOTIDE SEQUENCE [LARGE SCALE GENOMIC DNA]</scope>
    <source>
        <strain evidence="5 6">ATCC 51914</strain>
    </source>
</reference>